<dbReference type="Pfam" id="PF02518">
    <property type="entry name" value="HATPase_c"/>
    <property type="match status" value="1"/>
</dbReference>
<dbReference type="InterPro" id="IPR003594">
    <property type="entry name" value="HATPase_dom"/>
</dbReference>
<dbReference type="KEGG" id="mtt:Ftrac_3411"/>
<dbReference type="AlphaFoldDB" id="E4TLV6"/>
<evidence type="ECO:0000256" key="3">
    <source>
        <dbReference type="ARBA" id="ARBA00022679"/>
    </source>
</evidence>
<keyword evidence="7" id="KW-0902">Two-component regulatory system</keyword>
<sequence>MIFRKFSFGVIIRLLLVFVVMAFIAYLIQTNANYLGSAILSILLFFQFIELYHYVTSINKKVVRFLESVKYSDFSSGFSTDNKMGKSFKELNKSFNEVLEVFRNTRAEKEQNLIMLSTILQNIQTGIISFDASGEIGILNSMSKKLLLTPQIKNLSDIKRSQPAIYDKLINLKPGKSDLINVNADIKLSLNSTILRLGTKDWKIVTMHNIYSELQQNELYAWQNLTKVLRHEIMNSITPIASLVNSMNDIMEEDLTKHSDSYTMPFEAHEDLQLGLKTIENRSRGLINFINAYRDYTNIPAPKFEKISARQLLLYVQKLLQEDLNHYKIELKLNLPENDISLWADEEQLQLIFINLLKNAMEALSETEKPLISITIITTQNFYYINIEDNGEGIVPEALDRIFIPFFTTKKQGSGIGLALSRQIMQLHKGKLSVSSTPGVNTTFTLQFPKVS</sequence>
<keyword evidence="8" id="KW-0472">Membrane</keyword>
<feature type="domain" description="Histidine kinase" evidence="9">
    <location>
        <begin position="228"/>
        <end position="452"/>
    </location>
</feature>
<dbReference type="Gene3D" id="3.30.565.10">
    <property type="entry name" value="Histidine kinase-like ATPase, C-terminal domain"/>
    <property type="match status" value="1"/>
</dbReference>
<evidence type="ECO:0000259" key="9">
    <source>
        <dbReference type="PROSITE" id="PS50109"/>
    </source>
</evidence>
<reference evidence="10 11" key="1">
    <citation type="journal article" date="2011" name="Stand. Genomic Sci.">
        <title>Complete genome sequence of Marivirga tractuosa type strain (H-43).</title>
        <authorList>
            <person name="Pagani I."/>
            <person name="Chertkov O."/>
            <person name="Lapidus A."/>
            <person name="Lucas S."/>
            <person name="Del Rio T.G."/>
            <person name="Tice H."/>
            <person name="Copeland A."/>
            <person name="Cheng J.F."/>
            <person name="Nolan M."/>
            <person name="Saunders E."/>
            <person name="Pitluck S."/>
            <person name="Held B."/>
            <person name="Goodwin L."/>
            <person name="Liolios K."/>
            <person name="Ovchinikova G."/>
            <person name="Ivanova N."/>
            <person name="Mavromatis K."/>
            <person name="Pati A."/>
            <person name="Chen A."/>
            <person name="Palaniappan K."/>
            <person name="Land M."/>
            <person name="Hauser L."/>
            <person name="Jeffries C.D."/>
            <person name="Detter J.C."/>
            <person name="Han C."/>
            <person name="Tapia R."/>
            <person name="Ngatchou-Djao O.D."/>
            <person name="Rohde M."/>
            <person name="Goker M."/>
            <person name="Spring S."/>
            <person name="Sikorski J."/>
            <person name="Woyke T."/>
            <person name="Bristow J."/>
            <person name="Eisen J.A."/>
            <person name="Markowitz V."/>
            <person name="Hugenholtz P."/>
            <person name="Klenk H.P."/>
            <person name="Kyrpides N.C."/>
        </authorList>
    </citation>
    <scope>NUCLEOTIDE SEQUENCE [LARGE SCALE GENOMIC DNA]</scope>
    <source>
        <strain evidence="11">ATCC 23168 / DSM 4126 / NBRC 15989 / NCIMB 1408 / VKM B-1430 / H-43</strain>
    </source>
</reference>
<dbReference type="eggNOG" id="COG5000">
    <property type="taxonomic scope" value="Bacteria"/>
</dbReference>
<evidence type="ECO:0000256" key="4">
    <source>
        <dbReference type="ARBA" id="ARBA00022741"/>
    </source>
</evidence>
<evidence type="ECO:0000256" key="6">
    <source>
        <dbReference type="ARBA" id="ARBA00022840"/>
    </source>
</evidence>
<dbReference type="GO" id="GO:0005524">
    <property type="term" value="F:ATP binding"/>
    <property type="evidence" value="ECO:0007669"/>
    <property type="project" value="UniProtKB-KW"/>
</dbReference>
<dbReference type="SMART" id="SM00387">
    <property type="entry name" value="HATPase_c"/>
    <property type="match status" value="1"/>
</dbReference>
<dbReference type="PRINTS" id="PR00344">
    <property type="entry name" value="BCTRLSENSOR"/>
</dbReference>
<organism evidence="10 11">
    <name type="scientific">Marivirga tractuosa (strain ATCC 23168 / DSM 4126 / NBRC 15989 / NCIMB 1408 / VKM B-1430 / H-43)</name>
    <name type="common">Microscilla tractuosa</name>
    <name type="synonym">Flexibacter tractuosus</name>
    <dbReference type="NCBI Taxonomy" id="643867"/>
    <lineage>
        <taxon>Bacteria</taxon>
        <taxon>Pseudomonadati</taxon>
        <taxon>Bacteroidota</taxon>
        <taxon>Cytophagia</taxon>
        <taxon>Cytophagales</taxon>
        <taxon>Marivirgaceae</taxon>
        <taxon>Marivirga</taxon>
    </lineage>
</organism>
<evidence type="ECO:0000256" key="8">
    <source>
        <dbReference type="SAM" id="Phobius"/>
    </source>
</evidence>
<keyword evidence="3" id="KW-0808">Transferase</keyword>
<name>E4TLV6_MARTH</name>
<gene>
    <name evidence="10" type="ordered locus">Ftrac_3411</name>
</gene>
<comment type="catalytic activity">
    <reaction evidence="1">
        <text>ATP + protein L-histidine = ADP + protein N-phospho-L-histidine.</text>
        <dbReference type="EC" id="2.7.13.3"/>
    </reaction>
</comment>
<keyword evidence="6" id="KW-0067">ATP-binding</keyword>
<feature type="transmembrane region" description="Helical" evidence="8">
    <location>
        <begin position="7"/>
        <end position="28"/>
    </location>
</feature>
<protein>
    <recommendedName>
        <fullName evidence="2">histidine kinase</fullName>
        <ecNumber evidence="2">2.7.13.3</ecNumber>
    </recommendedName>
</protein>
<feature type="transmembrane region" description="Helical" evidence="8">
    <location>
        <begin position="34"/>
        <end position="55"/>
    </location>
</feature>
<dbReference type="HOGENOM" id="CLU_000445_114_4_10"/>
<dbReference type="EMBL" id="CP002349">
    <property type="protein sequence ID" value="ADR23385.1"/>
    <property type="molecule type" value="Genomic_DNA"/>
</dbReference>
<dbReference type="OrthoDB" id="1931120at2"/>
<keyword evidence="8" id="KW-0812">Transmembrane</keyword>
<evidence type="ECO:0000256" key="5">
    <source>
        <dbReference type="ARBA" id="ARBA00022777"/>
    </source>
</evidence>
<dbReference type="EC" id="2.7.13.3" evidence="2"/>
<keyword evidence="4" id="KW-0547">Nucleotide-binding</keyword>
<dbReference type="GO" id="GO:0004673">
    <property type="term" value="F:protein histidine kinase activity"/>
    <property type="evidence" value="ECO:0007669"/>
    <property type="project" value="UniProtKB-EC"/>
</dbReference>
<dbReference type="SUPFAM" id="SSF55874">
    <property type="entry name" value="ATPase domain of HSP90 chaperone/DNA topoisomerase II/histidine kinase"/>
    <property type="match status" value="1"/>
</dbReference>
<evidence type="ECO:0000313" key="11">
    <source>
        <dbReference type="Proteomes" id="UP000008720"/>
    </source>
</evidence>
<keyword evidence="5 10" id="KW-0418">Kinase</keyword>
<keyword evidence="11" id="KW-1185">Reference proteome</keyword>
<evidence type="ECO:0000313" key="10">
    <source>
        <dbReference type="EMBL" id="ADR23385.1"/>
    </source>
</evidence>
<keyword evidence="8" id="KW-1133">Transmembrane helix</keyword>
<evidence type="ECO:0000256" key="7">
    <source>
        <dbReference type="ARBA" id="ARBA00023012"/>
    </source>
</evidence>
<dbReference type="InterPro" id="IPR036890">
    <property type="entry name" value="HATPase_C_sf"/>
</dbReference>
<dbReference type="PANTHER" id="PTHR43065">
    <property type="entry name" value="SENSOR HISTIDINE KINASE"/>
    <property type="match status" value="1"/>
</dbReference>
<dbReference type="InterPro" id="IPR005467">
    <property type="entry name" value="His_kinase_dom"/>
</dbReference>
<dbReference type="PANTHER" id="PTHR43065:SF46">
    <property type="entry name" value="C4-DICARBOXYLATE TRANSPORT SENSOR PROTEIN DCTB"/>
    <property type="match status" value="1"/>
</dbReference>
<dbReference type="RefSeq" id="WP_013455527.1">
    <property type="nucleotide sequence ID" value="NC_014759.1"/>
</dbReference>
<evidence type="ECO:0000256" key="1">
    <source>
        <dbReference type="ARBA" id="ARBA00000085"/>
    </source>
</evidence>
<proteinExistence type="predicted"/>
<dbReference type="PROSITE" id="PS50109">
    <property type="entry name" value="HIS_KIN"/>
    <property type="match status" value="1"/>
</dbReference>
<dbReference type="InterPro" id="IPR004358">
    <property type="entry name" value="Sig_transdc_His_kin-like_C"/>
</dbReference>
<accession>E4TLV6</accession>
<dbReference type="GO" id="GO:0000160">
    <property type="term" value="P:phosphorelay signal transduction system"/>
    <property type="evidence" value="ECO:0007669"/>
    <property type="project" value="UniProtKB-KW"/>
</dbReference>
<dbReference type="STRING" id="643867.Ftrac_3411"/>
<dbReference type="Proteomes" id="UP000008720">
    <property type="component" value="Chromosome"/>
</dbReference>
<evidence type="ECO:0000256" key="2">
    <source>
        <dbReference type="ARBA" id="ARBA00012438"/>
    </source>
</evidence>